<dbReference type="NCBIfam" id="TIGR01280">
    <property type="entry name" value="xseB"/>
    <property type="match status" value="1"/>
</dbReference>
<keyword evidence="9" id="KW-1185">Reference proteome</keyword>
<evidence type="ECO:0000256" key="6">
    <source>
        <dbReference type="HAMAP-Rule" id="MF_00337"/>
    </source>
</evidence>
<dbReference type="RefSeq" id="WP_048689314.1">
    <property type="nucleotide sequence ID" value="NZ_KQ130483.1"/>
</dbReference>
<proteinExistence type="inferred from homology"/>
<dbReference type="Pfam" id="PF02609">
    <property type="entry name" value="Exonuc_VII_S"/>
    <property type="match status" value="1"/>
</dbReference>
<comment type="function">
    <text evidence="6">Bidirectionally degrades single-stranded DNA into large acid-insoluble oligonucleotides, which are then degraded further into small acid-soluble oligonucleotides.</text>
</comment>
<evidence type="ECO:0000256" key="2">
    <source>
        <dbReference type="ARBA" id="ARBA00022490"/>
    </source>
</evidence>
<comment type="similarity">
    <text evidence="1 6">Belongs to the XseB family.</text>
</comment>
<dbReference type="GO" id="GO:0006308">
    <property type="term" value="P:DNA catabolic process"/>
    <property type="evidence" value="ECO:0007669"/>
    <property type="project" value="UniProtKB-UniRule"/>
</dbReference>
<dbReference type="PANTHER" id="PTHR34137:SF1">
    <property type="entry name" value="EXODEOXYRIBONUCLEASE 7 SMALL SUBUNIT"/>
    <property type="match status" value="1"/>
</dbReference>
<comment type="catalytic activity">
    <reaction evidence="6">
        <text>Exonucleolytic cleavage in either 5'- to 3'- or 3'- to 5'-direction to yield nucleoside 5'-phosphates.</text>
        <dbReference type="EC" id="3.1.11.6"/>
    </reaction>
</comment>
<keyword evidence="2 6" id="KW-0963">Cytoplasm</keyword>
<dbReference type="GO" id="GO:0009318">
    <property type="term" value="C:exodeoxyribonuclease VII complex"/>
    <property type="evidence" value="ECO:0007669"/>
    <property type="project" value="UniProtKB-UniRule"/>
</dbReference>
<dbReference type="Gene3D" id="1.10.287.1040">
    <property type="entry name" value="Exonuclease VII, small subunit"/>
    <property type="match status" value="1"/>
</dbReference>
<name>A0A0J8GYZ1_9ALTE</name>
<dbReference type="GO" id="GO:0008855">
    <property type="term" value="F:exodeoxyribonuclease VII activity"/>
    <property type="evidence" value="ECO:0007669"/>
    <property type="project" value="UniProtKB-UniRule"/>
</dbReference>
<evidence type="ECO:0000313" key="8">
    <source>
        <dbReference type="EMBL" id="KMT66469.1"/>
    </source>
</evidence>
<feature type="coiled-coil region" evidence="7">
    <location>
        <begin position="46"/>
        <end position="73"/>
    </location>
</feature>
<comment type="caution">
    <text evidence="8">The sequence shown here is derived from an EMBL/GenBank/DDBJ whole genome shotgun (WGS) entry which is preliminary data.</text>
</comment>
<evidence type="ECO:0000313" key="9">
    <source>
        <dbReference type="Proteomes" id="UP000037600"/>
    </source>
</evidence>
<reference evidence="8 9" key="1">
    <citation type="submission" date="2015-04" db="EMBL/GenBank/DDBJ databases">
        <title>Draft Genome Sequence of the Novel Agar-Digesting Marine Bacterium Q1.</title>
        <authorList>
            <person name="Li Y."/>
            <person name="Li D."/>
            <person name="Chen G."/>
            <person name="Du Z."/>
        </authorList>
    </citation>
    <scope>NUCLEOTIDE SEQUENCE [LARGE SCALE GENOMIC DNA]</scope>
    <source>
        <strain evidence="8 9">Q1</strain>
    </source>
</reference>
<dbReference type="HAMAP" id="MF_00337">
    <property type="entry name" value="Exonuc_7_S"/>
    <property type="match status" value="1"/>
</dbReference>
<organism evidence="8 9">
    <name type="scientific">Catenovulum maritimum</name>
    <dbReference type="NCBI Taxonomy" id="1513271"/>
    <lineage>
        <taxon>Bacteria</taxon>
        <taxon>Pseudomonadati</taxon>
        <taxon>Pseudomonadota</taxon>
        <taxon>Gammaproteobacteria</taxon>
        <taxon>Alteromonadales</taxon>
        <taxon>Alteromonadaceae</taxon>
        <taxon>Catenovulum</taxon>
    </lineage>
</organism>
<dbReference type="InterPro" id="IPR003761">
    <property type="entry name" value="Exonuc_VII_S"/>
</dbReference>
<dbReference type="Proteomes" id="UP000037600">
    <property type="component" value="Unassembled WGS sequence"/>
</dbReference>
<dbReference type="SUPFAM" id="SSF116842">
    <property type="entry name" value="XseB-like"/>
    <property type="match status" value="1"/>
</dbReference>
<evidence type="ECO:0000256" key="3">
    <source>
        <dbReference type="ARBA" id="ARBA00022722"/>
    </source>
</evidence>
<keyword evidence="5 6" id="KW-0269">Exonuclease</keyword>
<dbReference type="InterPro" id="IPR037004">
    <property type="entry name" value="Exonuc_VII_ssu_sf"/>
</dbReference>
<keyword evidence="7" id="KW-0175">Coiled coil</keyword>
<protein>
    <recommendedName>
        <fullName evidence="6">Exodeoxyribonuclease 7 small subunit</fullName>
        <ecNumber evidence="6">3.1.11.6</ecNumber>
    </recommendedName>
    <alternativeName>
        <fullName evidence="6">Exodeoxyribonuclease VII small subunit</fullName>
        <shortName evidence="6">Exonuclease VII small subunit</shortName>
    </alternativeName>
</protein>
<dbReference type="EC" id="3.1.11.6" evidence="6"/>
<evidence type="ECO:0000256" key="7">
    <source>
        <dbReference type="SAM" id="Coils"/>
    </source>
</evidence>
<dbReference type="NCBIfam" id="NF002140">
    <property type="entry name" value="PRK00977.1-4"/>
    <property type="match status" value="1"/>
</dbReference>
<dbReference type="AlphaFoldDB" id="A0A0J8GYZ1"/>
<keyword evidence="3 6" id="KW-0540">Nuclease</keyword>
<evidence type="ECO:0000256" key="4">
    <source>
        <dbReference type="ARBA" id="ARBA00022801"/>
    </source>
</evidence>
<keyword evidence="4 6" id="KW-0378">Hydrolase</keyword>
<dbReference type="OrthoDB" id="5591562at2"/>
<dbReference type="PANTHER" id="PTHR34137">
    <property type="entry name" value="EXODEOXYRIBONUCLEASE 7 SMALL SUBUNIT"/>
    <property type="match status" value="1"/>
</dbReference>
<evidence type="ECO:0000256" key="1">
    <source>
        <dbReference type="ARBA" id="ARBA00009998"/>
    </source>
</evidence>
<gene>
    <name evidence="6" type="primary">xseB</name>
    <name evidence="8" type="ORF">XM47_02705</name>
</gene>
<comment type="subunit">
    <text evidence="6">Heterooligomer composed of large and small subunits.</text>
</comment>
<dbReference type="STRING" id="1513271.XM47_02705"/>
<dbReference type="EMBL" id="LAZL01000003">
    <property type="protein sequence ID" value="KMT66469.1"/>
    <property type="molecule type" value="Genomic_DNA"/>
</dbReference>
<evidence type="ECO:0000256" key="5">
    <source>
        <dbReference type="ARBA" id="ARBA00022839"/>
    </source>
</evidence>
<sequence length="81" mass="9020">MAAKKPENMSLEESMSELENLVGQLEHGDLALEDALKQYERGIALVRSGQNKLEAAEQKIKILSQTNDEFSLSDTSLENLK</sequence>
<accession>A0A0J8GYZ1</accession>
<dbReference type="GO" id="GO:0005829">
    <property type="term" value="C:cytosol"/>
    <property type="evidence" value="ECO:0007669"/>
    <property type="project" value="TreeGrafter"/>
</dbReference>
<comment type="subcellular location">
    <subcellularLocation>
        <location evidence="6">Cytoplasm</location>
    </subcellularLocation>
</comment>